<dbReference type="Proteomes" id="UP000054937">
    <property type="component" value="Unassembled WGS sequence"/>
</dbReference>
<dbReference type="EMBL" id="LDAU01000158">
    <property type="protein sequence ID" value="KRX02059.1"/>
    <property type="molecule type" value="Genomic_DNA"/>
</dbReference>
<dbReference type="InParanoid" id="A0A0V0QIR2"/>
<proteinExistence type="predicted"/>
<evidence type="ECO:0000256" key="1">
    <source>
        <dbReference type="SAM" id="SignalP"/>
    </source>
</evidence>
<keyword evidence="3" id="KW-1185">Reference proteome</keyword>
<sequence length="182" mass="20919">MVIIWLTGISTGANCAYIAAQEKVRPSTKDPSHVYLFIINISNSDSYTLEKEIKYINQNVAFNQFSSMVLEDGYFVGTEQLSGSDRVVYKLNFDLISNTQSLATGKFYEKILTPHNFVQNGRIKVLGTDYIVFIIGDYYYDTLVVQIYEQRITSASSSQCYMVHDNLFDGQNYVYRFFNMVF</sequence>
<dbReference type="AlphaFoldDB" id="A0A0V0QIR2"/>
<evidence type="ECO:0000313" key="3">
    <source>
        <dbReference type="Proteomes" id="UP000054937"/>
    </source>
</evidence>
<reference evidence="2 3" key="1">
    <citation type="journal article" date="2015" name="Sci. Rep.">
        <title>Genome of the facultative scuticociliatosis pathogen Pseudocohnilembus persalinus provides insight into its virulence through horizontal gene transfer.</title>
        <authorList>
            <person name="Xiong J."/>
            <person name="Wang G."/>
            <person name="Cheng J."/>
            <person name="Tian M."/>
            <person name="Pan X."/>
            <person name="Warren A."/>
            <person name="Jiang C."/>
            <person name="Yuan D."/>
            <person name="Miao W."/>
        </authorList>
    </citation>
    <scope>NUCLEOTIDE SEQUENCE [LARGE SCALE GENOMIC DNA]</scope>
    <source>
        <strain evidence="2">36N120E</strain>
    </source>
</reference>
<gene>
    <name evidence="2" type="ORF">PPERSA_03121</name>
</gene>
<accession>A0A0V0QIR2</accession>
<organism evidence="2 3">
    <name type="scientific">Pseudocohnilembus persalinus</name>
    <name type="common">Ciliate</name>
    <dbReference type="NCBI Taxonomy" id="266149"/>
    <lineage>
        <taxon>Eukaryota</taxon>
        <taxon>Sar</taxon>
        <taxon>Alveolata</taxon>
        <taxon>Ciliophora</taxon>
        <taxon>Intramacronucleata</taxon>
        <taxon>Oligohymenophorea</taxon>
        <taxon>Scuticociliatia</taxon>
        <taxon>Philasterida</taxon>
        <taxon>Pseudocohnilembidae</taxon>
        <taxon>Pseudocohnilembus</taxon>
    </lineage>
</organism>
<comment type="caution">
    <text evidence="2">The sequence shown here is derived from an EMBL/GenBank/DDBJ whole genome shotgun (WGS) entry which is preliminary data.</text>
</comment>
<name>A0A0V0QIR2_PSEPJ</name>
<keyword evidence="1" id="KW-0732">Signal</keyword>
<protein>
    <submittedName>
        <fullName evidence="2">Uncharacterized protein</fullName>
    </submittedName>
</protein>
<evidence type="ECO:0000313" key="2">
    <source>
        <dbReference type="EMBL" id="KRX02059.1"/>
    </source>
</evidence>
<feature type="chain" id="PRO_5013017641" evidence="1">
    <location>
        <begin position="16"/>
        <end position="182"/>
    </location>
</feature>
<feature type="signal peptide" evidence="1">
    <location>
        <begin position="1"/>
        <end position="15"/>
    </location>
</feature>